<gene>
    <name evidence="3" type="ORF">WJX74_010446</name>
</gene>
<sequence length="235" mass="24852">MSTALKATLKQRMHDRDILEKEIAERSARLEAAGVGLHGGLVDREGFPRSDIDVAGLREDRQRVLVLSNDHKTVTAKLEGLLQQLHAEARLEKSSSSTTDMTASMALPSADTLTSESLKRPYAAVSQTSHQVSAMPAANAPASSKGRPFAVVDEVVAGSPAASAGVQLGDQWISFGRSDASKGSSMASVAATLQDCEGRLATAEFVRRGAAMQLQLMPSKWSGRGLLGCHLQALS</sequence>
<dbReference type="GO" id="GO:0005634">
    <property type="term" value="C:nucleus"/>
    <property type="evidence" value="ECO:0007669"/>
    <property type="project" value="TreeGrafter"/>
</dbReference>
<proteinExistence type="predicted"/>
<dbReference type="InterPro" id="IPR035269">
    <property type="entry name" value="PSMD9"/>
</dbReference>
<dbReference type="GO" id="GO:0005737">
    <property type="term" value="C:cytoplasm"/>
    <property type="evidence" value="ECO:0007669"/>
    <property type="project" value="TreeGrafter"/>
</dbReference>
<evidence type="ECO:0000313" key="3">
    <source>
        <dbReference type="EMBL" id="KAK9822610.1"/>
    </source>
</evidence>
<keyword evidence="4" id="KW-1185">Reference proteome</keyword>
<dbReference type="PANTHER" id="PTHR12651">
    <property type="entry name" value="26S PROTEASOME NON-ATPASE REGULATORY SUBUNIT 9"/>
    <property type="match status" value="1"/>
</dbReference>
<evidence type="ECO:0000313" key="4">
    <source>
        <dbReference type="Proteomes" id="UP001438707"/>
    </source>
</evidence>
<dbReference type="Gene3D" id="6.10.140.1710">
    <property type="match status" value="1"/>
</dbReference>
<evidence type="ECO:0000256" key="1">
    <source>
        <dbReference type="ARBA" id="ARBA00023186"/>
    </source>
</evidence>
<accession>A0AAW1QMG4</accession>
<dbReference type="AlphaFoldDB" id="A0AAW1QMG4"/>
<feature type="domain" description="Nas2 N-terminal" evidence="2">
    <location>
        <begin position="10"/>
        <end position="87"/>
    </location>
</feature>
<reference evidence="3 4" key="1">
    <citation type="journal article" date="2024" name="Nat. Commun.">
        <title>Phylogenomics reveals the evolutionary origins of lichenization in chlorophyte algae.</title>
        <authorList>
            <person name="Puginier C."/>
            <person name="Libourel C."/>
            <person name="Otte J."/>
            <person name="Skaloud P."/>
            <person name="Haon M."/>
            <person name="Grisel S."/>
            <person name="Petersen M."/>
            <person name="Berrin J.G."/>
            <person name="Delaux P.M."/>
            <person name="Dal Grande F."/>
            <person name="Keller J."/>
        </authorList>
    </citation>
    <scope>NUCLEOTIDE SEQUENCE [LARGE SCALE GENOMIC DNA]</scope>
    <source>
        <strain evidence="3 4">SAG 2145</strain>
    </source>
</reference>
<dbReference type="EMBL" id="JALJOS010000031">
    <property type="protein sequence ID" value="KAK9822610.1"/>
    <property type="molecule type" value="Genomic_DNA"/>
</dbReference>
<dbReference type="InterPro" id="IPR036034">
    <property type="entry name" value="PDZ_sf"/>
</dbReference>
<dbReference type="Proteomes" id="UP001438707">
    <property type="component" value="Unassembled WGS sequence"/>
</dbReference>
<dbReference type="Gene3D" id="2.30.42.10">
    <property type="match status" value="1"/>
</dbReference>
<dbReference type="SUPFAM" id="SSF50156">
    <property type="entry name" value="PDZ domain-like"/>
    <property type="match status" value="1"/>
</dbReference>
<dbReference type="GO" id="GO:0070682">
    <property type="term" value="P:proteasome regulatory particle assembly"/>
    <property type="evidence" value="ECO:0007669"/>
    <property type="project" value="InterPro"/>
</dbReference>
<name>A0AAW1QMG4_9CHLO</name>
<organism evidence="3 4">
    <name type="scientific">Apatococcus lobatus</name>
    <dbReference type="NCBI Taxonomy" id="904363"/>
    <lineage>
        <taxon>Eukaryota</taxon>
        <taxon>Viridiplantae</taxon>
        <taxon>Chlorophyta</taxon>
        <taxon>core chlorophytes</taxon>
        <taxon>Trebouxiophyceae</taxon>
        <taxon>Chlorellales</taxon>
        <taxon>Chlorellaceae</taxon>
        <taxon>Apatococcus</taxon>
    </lineage>
</organism>
<dbReference type="InterPro" id="IPR040815">
    <property type="entry name" value="Nas2_N"/>
</dbReference>
<keyword evidence="1" id="KW-0143">Chaperone</keyword>
<dbReference type="Pfam" id="PF18265">
    <property type="entry name" value="Nas2_N"/>
    <property type="match status" value="1"/>
</dbReference>
<evidence type="ECO:0000259" key="2">
    <source>
        <dbReference type="Pfam" id="PF18265"/>
    </source>
</evidence>
<dbReference type="FunFam" id="2.30.42.10:FF:000107">
    <property type="entry name" value="26S proteasome non-ATPase regulatory subunit 9"/>
    <property type="match status" value="1"/>
</dbReference>
<dbReference type="PANTHER" id="PTHR12651:SF1">
    <property type="entry name" value="26S PROTEASOME NON-ATPASE REGULATORY SUBUNIT 9"/>
    <property type="match status" value="1"/>
</dbReference>
<protein>
    <recommendedName>
        <fullName evidence="2">Nas2 N-terminal domain-containing protein</fullName>
    </recommendedName>
</protein>
<comment type="caution">
    <text evidence="3">The sequence shown here is derived from an EMBL/GenBank/DDBJ whole genome shotgun (WGS) entry which is preliminary data.</text>
</comment>